<gene>
    <name evidence="5" type="ORF">ACEZDB_14280</name>
    <name evidence="4" type="ORF">ACEZDG_21320</name>
</gene>
<dbReference type="Pfam" id="PF13581">
    <property type="entry name" value="HATPase_c_2"/>
    <property type="match status" value="1"/>
</dbReference>
<evidence type="ECO:0000313" key="7">
    <source>
        <dbReference type="Proteomes" id="UP001592582"/>
    </source>
</evidence>
<dbReference type="PANTHER" id="PTHR35526">
    <property type="entry name" value="ANTI-SIGMA-F FACTOR RSBW-RELATED"/>
    <property type="match status" value="1"/>
</dbReference>
<organism evidence="4 7">
    <name type="scientific">Streptacidiphilus alkalitolerans</name>
    <dbReference type="NCBI Taxonomy" id="3342712"/>
    <lineage>
        <taxon>Bacteria</taxon>
        <taxon>Bacillati</taxon>
        <taxon>Actinomycetota</taxon>
        <taxon>Actinomycetes</taxon>
        <taxon>Kitasatosporales</taxon>
        <taxon>Streptomycetaceae</taxon>
        <taxon>Streptacidiphilus</taxon>
    </lineage>
</organism>
<dbReference type="RefSeq" id="WP_380511978.1">
    <property type="nucleotide sequence ID" value="NZ_JBHEZX010000009.1"/>
</dbReference>
<keyword evidence="1" id="KW-0418">Kinase</keyword>
<evidence type="ECO:0000259" key="3">
    <source>
        <dbReference type="Pfam" id="PF13581"/>
    </source>
</evidence>
<evidence type="ECO:0000313" key="5">
    <source>
        <dbReference type="EMBL" id="MFC1431814.1"/>
    </source>
</evidence>
<dbReference type="Proteomes" id="UP001592530">
    <property type="component" value="Unassembled WGS sequence"/>
</dbReference>
<dbReference type="EMBL" id="JBHEZX010000009">
    <property type="protein sequence ID" value="MFC1411808.1"/>
    <property type="molecule type" value="Genomic_DNA"/>
</dbReference>
<proteinExistence type="predicted"/>
<keyword evidence="4" id="KW-0067">ATP-binding</keyword>
<dbReference type="Gene3D" id="3.30.565.10">
    <property type="entry name" value="Histidine kinase-like ATPase, C-terminal domain"/>
    <property type="match status" value="1"/>
</dbReference>
<evidence type="ECO:0000313" key="6">
    <source>
        <dbReference type="Proteomes" id="UP001592530"/>
    </source>
</evidence>
<dbReference type="Proteomes" id="UP001592582">
    <property type="component" value="Unassembled WGS sequence"/>
</dbReference>
<dbReference type="InterPro" id="IPR003594">
    <property type="entry name" value="HATPase_dom"/>
</dbReference>
<protein>
    <submittedName>
        <fullName evidence="4">ATP-binding protein</fullName>
    </submittedName>
</protein>
<dbReference type="CDD" id="cd16936">
    <property type="entry name" value="HATPase_RsbW-like"/>
    <property type="match status" value="1"/>
</dbReference>
<name>A0ABV6VDT6_9ACTN</name>
<dbReference type="InterPro" id="IPR036890">
    <property type="entry name" value="HATPase_C_sf"/>
</dbReference>
<dbReference type="GO" id="GO:0005524">
    <property type="term" value="F:ATP binding"/>
    <property type="evidence" value="ECO:0007669"/>
    <property type="project" value="UniProtKB-KW"/>
</dbReference>
<dbReference type="EMBL" id="JBHEZY010000004">
    <property type="protein sequence ID" value="MFC1431814.1"/>
    <property type="molecule type" value="Genomic_DNA"/>
</dbReference>
<reference evidence="6 7" key="1">
    <citation type="submission" date="2024-09" db="EMBL/GenBank/DDBJ databases">
        <authorList>
            <person name="Lee S.D."/>
        </authorList>
    </citation>
    <scope>NUCLEOTIDE SEQUENCE [LARGE SCALE GENOMIC DNA]</scope>
    <source>
        <strain evidence="4 7">N1-1</strain>
        <strain evidence="5 6">N1-3</strain>
    </source>
</reference>
<dbReference type="SUPFAM" id="SSF55874">
    <property type="entry name" value="ATPase domain of HSP90 chaperone/DNA topoisomerase II/histidine kinase"/>
    <property type="match status" value="1"/>
</dbReference>
<keyword evidence="7" id="KW-1185">Reference proteome</keyword>
<dbReference type="PANTHER" id="PTHR35526:SF3">
    <property type="entry name" value="ANTI-SIGMA-F FACTOR RSBW"/>
    <property type="match status" value="1"/>
</dbReference>
<evidence type="ECO:0000256" key="2">
    <source>
        <dbReference type="SAM" id="MobiDB-lite"/>
    </source>
</evidence>
<sequence>MGEASIRAMGWARSFPASSGVRAGRRWALEHLEQLGWTTQAPETVDDVLLTVSELITNAHVHAHSDAQVVLTWDRECLHVSVSDSSTDLPAPRTADPDSVSGRGMAIVDALADDWEARPQARGKTIRACFHPPGSQLPHPR</sequence>
<evidence type="ECO:0000256" key="1">
    <source>
        <dbReference type="ARBA" id="ARBA00022527"/>
    </source>
</evidence>
<feature type="region of interest" description="Disordered" evidence="2">
    <location>
        <begin position="83"/>
        <end position="102"/>
    </location>
</feature>
<dbReference type="InterPro" id="IPR050267">
    <property type="entry name" value="Anti-sigma-factor_SerPK"/>
</dbReference>
<keyword evidence="4" id="KW-0547">Nucleotide-binding</keyword>
<feature type="domain" description="Histidine kinase/HSP90-like ATPase" evidence="3">
    <location>
        <begin position="21"/>
        <end position="129"/>
    </location>
</feature>
<comment type="caution">
    <text evidence="4">The sequence shown here is derived from an EMBL/GenBank/DDBJ whole genome shotgun (WGS) entry which is preliminary data.</text>
</comment>
<accession>A0ABV6VDT6</accession>
<evidence type="ECO:0000313" key="4">
    <source>
        <dbReference type="EMBL" id="MFC1411808.1"/>
    </source>
</evidence>
<keyword evidence="1" id="KW-0808">Transferase</keyword>
<keyword evidence="1" id="KW-0723">Serine/threonine-protein kinase</keyword>